<evidence type="ECO:0000256" key="5">
    <source>
        <dbReference type="ARBA" id="ARBA00022598"/>
    </source>
</evidence>
<dbReference type="PROSITE" id="PS00012">
    <property type="entry name" value="PHOSPHOPANTETHEINE"/>
    <property type="match status" value="3"/>
</dbReference>
<keyword evidence="8" id="KW-0511">Multifunctional enzyme</keyword>
<dbReference type="InterPro" id="IPR045851">
    <property type="entry name" value="AMP-bd_C_sf"/>
</dbReference>
<dbReference type="InterPro" id="IPR009081">
    <property type="entry name" value="PP-bd_ACP"/>
</dbReference>
<dbReference type="InterPro" id="IPR025110">
    <property type="entry name" value="AMP-bd_C"/>
</dbReference>
<organism evidence="10 11">
    <name type="scientific">Paenibacillus brasilensis</name>
    <dbReference type="NCBI Taxonomy" id="128574"/>
    <lineage>
        <taxon>Bacteria</taxon>
        <taxon>Bacillati</taxon>
        <taxon>Bacillota</taxon>
        <taxon>Bacilli</taxon>
        <taxon>Bacillales</taxon>
        <taxon>Paenibacillaceae</taxon>
        <taxon>Paenibacillus</taxon>
    </lineage>
</organism>
<dbReference type="CDD" id="cd19543">
    <property type="entry name" value="DCL_NRPS"/>
    <property type="match status" value="1"/>
</dbReference>
<dbReference type="Gene3D" id="3.30.559.10">
    <property type="entry name" value="Chloramphenicol acetyltransferase-like domain"/>
    <property type="match status" value="5"/>
</dbReference>
<dbReference type="SUPFAM" id="SSF56801">
    <property type="entry name" value="Acetyl-CoA synthetase-like"/>
    <property type="match status" value="3"/>
</dbReference>
<dbReference type="PROSITE" id="PS00455">
    <property type="entry name" value="AMP_BINDING"/>
    <property type="match status" value="3"/>
</dbReference>
<dbReference type="InterPro" id="IPR023213">
    <property type="entry name" value="CAT-like_dom_sf"/>
</dbReference>
<dbReference type="CDD" id="cd17643">
    <property type="entry name" value="A_NRPS_Cytc1-like"/>
    <property type="match status" value="1"/>
</dbReference>
<dbReference type="NCBIfam" id="TIGR01733">
    <property type="entry name" value="AA-adenyl-dom"/>
    <property type="match status" value="3"/>
</dbReference>
<dbReference type="InterPro" id="IPR036736">
    <property type="entry name" value="ACP-like_sf"/>
</dbReference>
<keyword evidence="3" id="KW-0596">Phosphopantetheine</keyword>
<dbReference type="CDD" id="cd19531">
    <property type="entry name" value="LCL_NRPS-like"/>
    <property type="match status" value="2"/>
</dbReference>
<evidence type="ECO:0000256" key="6">
    <source>
        <dbReference type="ARBA" id="ARBA00022737"/>
    </source>
</evidence>
<keyword evidence="4" id="KW-0597">Phosphoprotein</keyword>
<dbReference type="CDD" id="cd12117">
    <property type="entry name" value="A_NRPS_Srf_like"/>
    <property type="match status" value="1"/>
</dbReference>
<dbReference type="Proteomes" id="UP001242811">
    <property type="component" value="Unassembled WGS sequence"/>
</dbReference>
<dbReference type="NCBIfam" id="NF003417">
    <property type="entry name" value="PRK04813.1"/>
    <property type="match status" value="3"/>
</dbReference>
<dbReference type="SUPFAM" id="SSF47336">
    <property type="entry name" value="ACP-like"/>
    <property type="match status" value="3"/>
</dbReference>
<dbReference type="InterPro" id="IPR006162">
    <property type="entry name" value="Ppantetheine_attach_site"/>
</dbReference>
<dbReference type="InterPro" id="IPR020806">
    <property type="entry name" value="PKS_PP-bd"/>
</dbReference>
<accession>A0ABU0KVQ7</accession>
<dbReference type="EMBL" id="JAUSWA010000007">
    <property type="protein sequence ID" value="MDQ0493519.1"/>
    <property type="molecule type" value="Genomic_DNA"/>
</dbReference>
<feature type="domain" description="Carrier" evidence="9">
    <location>
        <begin position="3509"/>
        <end position="3584"/>
    </location>
</feature>
<keyword evidence="7" id="KW-0045">Antibiotic biosynthesis</keyword>
<comment type="cofactor">
    <cofactor evidence="1">
        <name>pantetheine 4'-phosphate</name>
        <dbReference type="ChEBI" id="CHEBI:47942"/>
    </cofactor>
</comment>
<sequence length="4038" mass="459793">MLDSTKYPLTNAQKRIWNTEKLLPNTGLSAPLFSLKLQSQTGSIDYGLLKNAIFLLIERNPSLRTQVFGEDEPEQYFRSSSVADLKVIDGSTMDVGSYIFEESRKIMTLNDLDLVQIRFILISQVECVILFRIHHIICDGYTMELIAKEIMDIYDGLLRGSVPSQIRPSYIEFIKSESEYENSDRFVQDREFWLQEFQSFSYDSQDILHGKRSACTAGERKSFSIAPEMHDDIRRFGDEHKITTFTMFFSALHLYLYKVTSNNDQVIGTYYANRTNANEQEMLGMFVSTVPFRMSIEGKQDVLSFIQAVSEKKSVIAEHQKYPFNLLVHELRQNYNHTNPLFRAAMNFQRSSIFANDLFEYEMDLVFGGHEENELLVRVQHTKAKKHLRMDFDYRTNVFSDDDISLMYSHISNLIQQIIQDPHQSIDELDLMTPDERTKLLIDFNDTKAGYPNDKTIHALFEEQAERTPDAAAVVFESQWLTYGELNAKANQLAHALQARGIGADRIVGIMAERSTEMIAGILAILKAGGAYLPIDPAYPAERIAYMLEDSGARLLLVYGDAEVPQDYEGTVLNLTNVPLHACDTVNLSAANGPNDLAYVIYTSGSTGKPKGVMVEHRNVVRLLFNDNNLFDFGASDVWTMFHSFCFDFSVWEMYGALLYGGKLVIVPKRTAQEPRLFAELLDRERVTILNQTPTAFYSLIHEVCDQETKGNLSVRKVIFGGEALSPAQLEPWAKAYPDALLINMYGITETTVHVTYKEITAEDIRTNISNIGKPIPTLSVMILDKNGRLAPLGVAGEMYVAGAGVTRGYLNRPELTAEKFVDNPFEPSERMYRTGDLARWLPDGNLEYMGRIDEQVKIRGYRIETGEIVYRLVQHVDVKEAVVVARKDEDDEAYLCAYVVSGGAFDASKLRAYLRESLPDYMVPSYLVEVARIPLTANGKVDRKALPEPQGLVQAGSEYVAPRNETEKTLAAIWQDVLRIGQVGIQDNFFELGGDSMKAIRLSARMEHTIGQKANITHLFRYPTIEFFLANLSSCANMPDHEAYESIPIADEREYYPVSSAQKRMYILSQLEGGEISYNIPEVIAIKGPLHLLRLQEAFQGLIQRHESLRTSFELRNGEPVQLIHDKVEFSVEYTKAGREKTDELIQNFVRPFDFEKAPLMRVGVVELDSDDHLVVFDMHHIIFDGESMNIFMKELFQLYEGKTLEPLRIQYRDYAVWQQGDMQSEQMKSQEAYWLEVFHGELPILEMPTDFVRPSERNFLGETHRFVIDEERSRRLKQMAVQMDSTLYMVLLSAYTILLSKYSGQEDIIVGSPVAGRKHAGLENTIGMFVNTLALRNEPLGEKLFSEYVQDVKENVLRAFENMSYPFEEMVEKLNLKRDRSRNPLFDTMLVLQNMDQMPSPINELQLSSYVSEHTVAKMDLALLVEERGGQICCSFEYATALYTQETIQRMAGHLLQLIDKALNHSEAKISTLEIITSQEREQIIEEFASTFVDYPHDQTIHQLFEEQVERTPEQIAFVFEDRQLTYRELNDRSNQIARTLQKAGVSSNQLIGIMTERSLEMVIGLLAILKAGGAYVPIDPDYPEERIEYIVKNSRVKLLLGQQHLVERVPYVEKISLDDPRSFENDASNLKKGTEPNQLAYVIYTSGTTGEPKGVMVEHSSILNTILWKKECYGFSSKDRVLMMTPYVFDAFITHFFGPIVSGATVILLNDEKCKDPMAIKSVVASQKITHLQSPPSFLMTILENMNPEDMSFVTHVTIGGDKATPTLIQKLTSMNDNVVIYNEYGPTENSVVSTFLLITSSNQKISIGKPITNTSVYIIDKSDHLLPIGVIGELCVAGAGLARGYLNHSELTAEKFVTNPFCPKERMYRTGDLARWLPDGNIEYVGRMDFQIKIMGNRIETGEIESVLLSIDEIQEAVVIAVKDEQGMNKLCVFFVADDRMTIVQIRNELSKWLPSYMIPAYFVRLAKMPLTTNDKIDRKALLAIPVSIESGVEYVAPRTKVEELLVEIWQAVLGVAKVGVADNFFDLGGDSIKSIQVSSRLFQAGYRVSMKQLFKYPTVALLSQYVEPIGRNIEQGEVTGSAILTPIQHWFYENFITKAHHFNQSFMLYREQRFDEAALAKVMTKVLEHHDVLRTVYRPTASGYEAWNRGTEDGKLYSLDVVDLRAESNAAEVIEAKANQIQASIDITQGPLVKLGLFTCTDGDHLLIVIHHLVVDGVSWRILFEDINDGYGQALAGKEIQLPQKTDSFKLWAEQLSQYADSEEVKQELAYWKQIEGGETGPLPKDYDRDCGLVKDSETITIEWTAQETEQLVKQTHRAYHTEINDLLLTALGMAVHKWTGMEQIVVNLEGHGREQILPGLDITRTVGWFTSQYPVVLQIEADQNISKHIKRIKEGLRQIPNKGIGYGILRYLSAFPDKPPYTVQPEISFNYLGQFDQDLQNNDVQISSYSEGQTISGNQSKLFPLEINGGISKGVLSFTVTYSRNQYRMGTMQQLTELLRANLQQVIGHCVTKEEAESTPSDFSLINITMEELDQLVEQTRHIGAIENVYPLTPMQKGMLFHHLLEPQSRAYFQQSSFEVHGSVNVDFFVNSLQILVRKHAVFRTNFYSELLDSPVQVVYQDKKPECAFLDLRGRNAAQREDFVRGYKRSDMEKGFDLAQESLMRMSIIRLEEEKYLMIWSFHHIVMDGWCTPLIFKELFDTYYAIQQSRQPMQTKETPYSHFIEWLVNQNPNEASSYWLDYLSGYEGQTVLPKKNSQEIIEGYVSEKVVCKFDEELTQRIKQTTTVNRVTINTLMQAAWGILLQKYNNSEDVVFGTVVSGRREEIPGIETMIGLFINTIPVRIHCEADETFTEVMKRIQETAIVSHQYDMYPLYEIQANVDQQQQLISNIMIFENYPVEQQKNHVQSDEQDVLRIGNVMVEEQTNYDFNVIVDPEGEMKVEFSYNANTYDHASVMQIKEHFIQIMKQVVGDPYIRMKDITLLTELEKKQILHEFNDTTAEYPSEKTISHLFEEQVDLVPEQIAVVFENKQLTYRELNERANQLARTLRAEGLQADQLVGIMMDRSAEMLIGIVAILKAGGAYVPIDPKFPSYLLENSCAKLLLANQYLHDRVSFNGKRIILDDVQSYHHDCSNLECILGPTDLAYIIFTSGTTGKPKGVMVEHRNVVRLVKNTNYVGLNQRTCILQTGSLVFDALTFEIWGALLNGGRVCFVEKEAVLDEVRMKNVIEQLEINTMFITTALFNQLSKQDSKWLGNLKRVLVGGEMLSLPIINQVLQDNPNVNLANIYGPTENTTFSTWYPLETEQTEDVPIGRPIRNSTAYVVDKWMNLQPVGVWGELLVSGDGVARGYLNQPELTKEKFVECSFLKSGQRGYRTGDLVRWTADGLIEIKGRIDHQVKIRGFRIELGEVEAALLRLDSIGEAIVIAREDEDGLKQLCAYYVGDNSVTVGQIKHQLSQELPSHMVPAYLIKLNKMPLTQNGKIDRKALPLPAADLHTGSSYVAPRTLIEDQMAKIWKEVLGLSKISINDNFFDVGGHSLRATTLVAKLHKEMGYHISVKDLFRHPTIEEISGVISGKEQQAYTSIPVADEREHYPVSSAQKRMYLLSQVDGGELSYNITYRIIINGPLDRGRLEAAFQSLIRRHESLRTGFEIVDGEPMQRIYPEVEFTVEQFLVGEHEVRDCVRSFARSFDFEKAPLMRVGLLELNIDHHILLLDMHHIISDGVSMNILMNEFSQLYEGNELLPISIHYKDYAVWQQSEIQSNLMQKQEEYWLEVLSGEIPQLDMPMDYERPSVRAYEGDIVEVVIDDHLIQGVREIEIQTESTQFMILFAAYTILLAKYSGQDDIIIGTPIAGRNHADLDGIVGMFVNTLAIRSAPSGEKTFIQYVNEVKENMLRAYEHQNYPFDLLMQKVNSKKDASRNAIFDTMFTLQNIEAIEFAINSLTFEDYKEDHSISKFDLSLYVTLDNRQVKANFEYCIKLFSRELIALLSQDYVSILSSVCQDPCIKISDIKLSEKTVKASSMLDVLEFHF</sequence>
<name>A0ABU0KVQ7_9BACL</name>
<dbReference type="Gene3D" id="3.30.559.30">
    <property type="entry name" value="Nonribosomal peptide synthetase, condensation domain"/>
    <property type="match status" value="5"/>
</dbReference>
<protein>
    <submittedName>
        <fullName evidence="10">Amino acid adenylation domain-containing protein/non-ribosomal peptide synthase protein (TIGR01720 family)</fullName>
    </submittedName>
</protein>
<dbReference type="Gene3D" id="2.30.38.10">
    <property type="entry name" value="Luciferase, Domain 3"/>
    <property type="match status" value="3"/>
</dbReference>
<feature type="domain" description="Carrier" evidence="9">
    <location>
        <begin position="2001"/>
        <end position="2075"/>
    </location>
</feature>
<dbReference type="NCBIfam" id="TIGR01720">
    <property type="entry name" value="NRPS-para261"/>
    <property type="match status" value="1"/>
</dbReference>
<dbReference type="PANTHER" id="PTHR45527:SF1">
    <property type="entry name" value="FATTY ACID SYNTHASE"/>
    <property type="match status" value="1"/>
</dbReference>
<dbReference type="InterPro" id="IPR001242">
    <property type="entry name" value="Condensation_dom"/>
</dbReference>
<dbReference type="Pfam" id="PF00501">
    <property type="entry name" value="AMP-binding"/>
    <property type="match status" value="3"/>
</dbReference>
<evidence type="ECO:0000256" key="2">
    <source>
        <dbReference type="ARBA" id="ARBA00006432"/>
    </source>
</evidence>
<dbReference type="InterPro" id="IPR020845">
    <property type="entry name" value="AMP-binding_CS"/>
</dbReference>
<dbReference type="Gene3D" id="1.10.1200.10">
    <property type="entry name" value="ACP-like"/>
    <property type="match status" value="3"/>
</dbReference>
<evidence type="ECO:0000313" key="10">
    <source>
        <dbReference type="EMBL" id="MDQ0493519.1"/>
    </source>
</evidence>
<dbReference type="Pfam" id="PF00668">
    <property type="entry name" value="Condensation"/>
    <property type="match status" value="5"/>
</dbReference>
<gene>
    <name evidence="10" type="ORF">QOZ95_001677</name>
</gene>
<evidence type="ECO:0000259" key="9">
    <source>
        <dbReference type="PROSITE" id="PS50075"/>
    </source>
</evidence>
<dbReference type="InterPro" id="IPR000873">
    <property type="entry name" value="AMP-dep_synth/lig_dom"/>
</dbReference>
<evidence type="ECO:0000256" key="8">
    <source>
        <dbReference type="ARBA" id="ARBA00023268"/>
    </source>
</evidence>
<comment type="similarity">
    <text evidence="2">Belongs to the ATP-dependent AMP-binding enzyme family.</text>
</comment>
<evidence type="ECO:0000313" key="11">
    <source>
        <dbReference type="Proteomes" id="UP001242811"/>
    </source>
</evidence>
<dbReference type="SUPFAM" id="SSF52777">
    <property type="entry name" value="CoA-dependent acyltransferases"/>
    <property type="match status" value="10"/>
</dbReference>
<dbReference type="CDD" id="cd19534">
    <property type="entry name" value="E_NRPS"/>
    <property type="match status" value="1"/>
</dbReference>
<feature type="domain" description="Carrier" evidence="9">
    <location>
        <begin position="962"/>
        <end position="1037"/>
    </location>
</feature>
<evidence type="ECO:0000256" key="1">
    <source>
        <dbReference type="ARBA" id="ARBA00001957"/>
    </source>
</evidence>
<keyword evidence="5" id="KW-0436">Ligase</keyword>
<dbReference type="InterPro" id="IPR010071">
    <property type="entry name" value="AA_adenyl_dom"/>
</dbReference>
<evidence type="ECO:0000256" key="3">
    <source>
        <dbReference type="ARBA" id="ARBA00022450"/>
    </source>
</evidence>
<dbReference type="SMART" id="SM00823">
    <property type="entry name" value="PKS_PP"/>
    <property type="match status" value="3"/>
</dbReference>
<dbReference type="InterPro" id="IPR010060">
    <property type="entry name" value="NRPS_synth"/>
</dbReference>
<evidence type="ECO:0000256" key="4">
    <source>
        <dbReference type="ARBA" id="ARBA00022553"/>
    </source>
</evidence>
<keyword evidence="11" id="KW-1185">Reference proteome</keyword>
<dbReference type="PROSITE" id="PS50075">
    <property type="entry name" value="CARRIER"/>
    <property type="match status" value="3"/>
</dbReference>
<dbReference type="Pfam" id="PF13193">
    <property type="entry name" value="AMP-binding_C"/>
    <property type="match status" value="3"/>
</dbReference>
<dbReference type="RefSeq" id="WP_167518745.1">
    <property type="nucleotide sequence ID" value="NZ_CP045298.1"/>
</dbReference>
<keyword evidence="6" id="KW-0677">Repeat</keyword>
<dbReference type="Gene3D" id="3.30.300.30">
    <property type="match status" value="3"/>
</dbReference>
<proteinExistence type="inferred from homology"/>
<dbReference type="PANTHER" id="PTHR45527">
    <property type="entry name" value="NONRIBOSOMAL PEPTIDE SYNTHETASE"/>
    <property type="match status" value="1"/>
</dbReference>
<dbReference type="Pfam" id="PF00550">
    <property type="entry name" value="PP-binding"/>
    <property type="match status" value="3"/>
</dbReference>
<dbReference type="Gene3D" id="3.40.50.980">
    <property type="match status" value="6"/>
</dbReference>
<comment type="caution">
    <text evidence="10">The sequence shown here is derived from an EMBL/GenBank/DDBJ whole genome shotgun (WGS) entry which is preliminary data.</text>
</comment>
<reference evidence="10 11" key="1">
    <citation type="submission" date="2023-07" db="EMBL/GenBank/DDBJ databases">
        <title>Genomic Encyclopedia of Type Strains, Phase IV (KMG-IV): sequencing the most valuable type-strain genomes for metagenomic binning, comparative biology and taxonomic classification.</title>
        <authorList>
            <person name="Goeker M."/>
        </authorList>
    </citation>
    <scope>NUCLEOTIDE SEQUENCE [LARGE SCALE GENOMIC DNA]</scope>
    <source>
        <strain evidence="10 11">DSM 14914</strain>
    </source>
</reference>
<evidence type="ECO:0000256" key="7">
    <source>
        <dbReference type="ARBA" id="ARBA00023194"/>
    </source>
</evidence>